<dbReference type="InterPro" id="IPR036890">
    <property type="entry name" value="HATPase_C_sf"/>
</dbReference>
<dbReference type="PROSITE" id="PS50110">
    <property type="entry name" value="RESPONSE_REGULATORY"/>
    <property type="match status" value="1"/>
</dbReference>
<dbReference type="InterPro" id="IPR005467">
    <property type="entry name" value="His_kinase_dom"/>
</dbReference>
<dbReference type="PROSITE" id="PS50894">
    <property type="entry name" value="HPT"/>
    <property type="match status" value="1"/>
</dbReference>
<name>A0A418SCP7_9RHOB</name>
<comment type="catalytic activity">
    <reaction evidence="1">
        <text>ATP + protein L-histidine = ADP + protein N-phospho-L-histidine.</text>
        <dbReference type="EC" id="2.7.13.3"/>
    </reaction>
</comment>
<dbReference type="GO" id="GO:0000155">
    <property type="term" value="F:phosphorelay sensor kinase activity"/>
    <property type="evidence" value="ECO:0007669"/>
    <property type="project" value="InterPro"/>
</dbReference>
<evidence type="ECO:0000256" key="4">
    <source>
        <dbReference type="ARBA" id="ARBA00023012"/>
    </source>
</evidence>
<dbReference type="CDD" id="cd16922">
    <property type="entry name" value="HATPase_EvgS-ArcB-TorS-like"/>
    <property type="match status" value="1"/>
</dbReference>
<dbReference type="SMART" id="SM00448">
    <property type="entry name" value="REC"/>
    <property type="match status" value="1"/>
</dbReference>
<keyword evidence="3" id="KW-0597">Phosphoprotein</keyword>
<dbReference type="PANTHER" id="PTHR45339">
    <property type="entry name" value="HYBRID SIGNAL TRANSDUCTION HISTIDINE KINASE J"/>
    <property type="match status" value="1"/>
</dbReference>
<dbReference type="CDD" id="cd00082">
    <property type="entry name" value="HisKA"/>
    <property type="match status" value="1"/>
</dbReference>
<dbReference type="Gene3D" id="3.40.50.2300">
    <property type="match status" value="1"/>
</dbReference>
<dbReference type="Pfam" id="PF00072">
    <property type="entry name" value="Response_reg"/>
    <property type="match status" value="1"/>
</dbReference>
<dbReference type="SUPFAM" id="SSF47384">
    <property type="entry name" value="Homodimeric domain of signal transducing histidine kinase"/>
    <property type="match status" value="1"/>
</dbReference>
<protein>
    <recommendedName>
        <fullName evidence="2">histidine kinase</fullName>
        <ecNumber evidence="2">2.7.13.3</ecNumber>
    </recommendedName>
</protein>
<dbReference type="SUPFAM" id="SSF52172">
    <property type="entry name" value="CheY-like"/>
    <property type="match status" value="1"/>
</dbReference>
<dbReference type="SMART" id="SM00388">
    <property type="entry name" value="HisKA"/>
    <property type="match status" value="1"/>
</dbReference>
<dbReference type="EC" id="2.7.13.3" evidence="2"/>
<dbReference type="CDD" id="cd17546">
    <property type="entry name" value="REC_hyHK_CKI1_RcsC-like"/>
    <property type="match status" value="1"/>
</dbReference>
<dbReference type="RefSeq" id="WP_119840393.1">
    <property type="nucleotide sequence ID" value="NZ_CP060437.1"/>
</dbReference>
<dbReference type="PANTHER" id="PTHR45339:SF5">
    <property type="entry name" value="HISTIDINE KINASE"/>
    <property type="match status" value="1"/>
</dbReference>
<dbReference type="InterPro" id="IPR036097">
    <property type="entry name" value="HisK_dim/P_sf"/>
</dbReference>
<dbReference type="PRINTS" id="PR00344">
    <property type="entry name" value="BCTRLSENSOR"/>
</dbReference>
<dbReference type="Pfam" id="PF01627">
    <property type="entry name" value="Hpt"/>
    <property type="match status" value="1"/>
</dbReference>
<dbReference type="InterPro" id="IPR003594">
    <property type="entry name" value="HATPase_dom"/>
</dbReference>
<geneLocation type="plasmid" evidence="5 6">
    <name>p202</name>
</geneLocation>
<dbReference type="SUPFAM" id="SSF55874">
    <property type="entry name" value="ATPase domain of HSP90 chaperone/DNA topoisomerase II/histidine kinase"/>
    <property type="match status" value="1"/>
</dbReference>
<dbReference type="Gene3D" id="3.30.565.10">
    <property type="entry name" value="Histidine kinase-like ATPase, C-terminal domain"/>
    <property type="match status" value="1"/>
</dbReference>
<evidence type="ECO:0000313" key="6">
    <source>
        <dbReference type="Proteomes" id="UP000283786"/>
    </source>
</evidence>
<dbReference type="Proteomes" id="UP000283786">
    <property type="component" value="Plasmid p202"/>
</dbReference>
<organism evidence="5 6">
    <name type="scientific">Pseudooceanicola algae</name>
    <dbReference type="NCBI Taxonomy" id="1537215"/>
    <lineage>
        <taxon>Bacteria</taxon>
        <taxon>Pseudomonadati</taxon>
        <taxon>Pseudomonadota</taxon>
        <taxon>Alphaproteobacteria</taxon>
        <taxon>Rhodobacterales</taxon>
        <taxon>Paracoccaceae</taxon>
        <taxon>Pseudooceanicola</taxon>
    </lineage>
</organism>
<dbReference type="OrthoDB" id="9801651at2"/>
<accession>A0A418SCP7</accession>
<dbReference type="InterPro" id="IPR001789">
    <property type="entry name" value="Sig_transdc_resp-reg_receiver"/>
</dbReference>
<keyword evidence="5" id="KW-0614">Plasmid</keyword>
<dbReference type="EMBL" id="CP060437">
    <property type="protein sequence ID" value="QPM92260.1"/>
    <property type="molecule type" value="Genomic_DNA"/>
</dbReference>
<keyword evidence="6" id="KW-1185">Reference proteome</keyword>
<dbReference type="SUPFAM" id="SSF47226">
    <property type="entry name" value="Histidine-containing phosphotransfer domain, HPT domain"/>
    <property type="match status" value="1"/>
</dbReference>
<dbReference type="AlphaFoldDB" id="A0A418SCP7"/>
<dbReference type="KEGG" id="palw:PSAL_035240"/>
<evidence type="ECO:0000256" key="3">
    <source>
        <dbReference type="ARBA" id="ARBA00022553"/>
    </source>
</evidence>
<dbReference type="Pfam" id="PF00512">
    <property type="entry name" value="HisKA"/>
    <property type="match status" value="1"/>
</dbReference>
<evidence type="ECO:0000313" key="5">
    <source>
        <dbReference type="EMBL" id="QPM92260.1"/>
    </source>
</evidence>
<keyword evidence="4" id="KW-0902">Two-component regulatory system</keyword>
<dbReference type="InterPro" id="IPR004358">
    <property type="entry name" value="Sig_transdc_His_kin-like_C"/>
</dbReference>
<dbReference type="Gene3D" id="1.10.287.130">
    <property type="match status" value="1"/>
</dbReference>
<proteinExistence type="predicted"/>
<evidence type="ECO:0000256" key="2">
    <source>
        <dbReference type="ARBA" id="ARBA00012438"/>
    </source>
</evidence>
<dbReference type="InterPro" id="IPR003661">
    <property type="entry name" value="HisK_dim/P_dom"/>
</dbReference>
<reference evidence="5 6" key="1">
    <citation type="submission" date="2020-08" db="EMBL/GenBank/DDBJ databases">
        <title>Genome sequence of Rhodobacteraceae bacterium Lw-13e.</title>
        <authorList>
            <person name="Poehlein A."/>
            <person name="Wolter L."/>
            <person name="Daniel R."/>
            <person name="Brinkhoff T."/>
        </authorList>
    </citation>
    <scope>NUCLEOTIDE SEQUENCE [LARGE SCALE GENOMIC DNA]</scope>
    <source>
        <strain evidence="5 6">Lw-13e</strain>
        <plasmid evidence="5 6">p202</plasmid>
    </source>
</reference>
<dbReference type="InterPro" id="IPR011006">
    <property type="entry name" value="CheY-like_superfamily"/>
</dbReference>
<sequence length="589" mass="64374">MMTDTTDDRVSRRRYDRECQARKEAEALLEQKSRALFKANDELSQNAARLEQAVQERTAELSLALERAEAASTARSRFIATMSHEIRTPLGGLLGMIDLLSMDEVDPGKQELLDYANTAGTGLSRIVNDVLDFSKMEAGVFLFEQENVDIRALIESIRILLATHEHGTNRRILARIDDSVPKLFLGDATRMRQIISNLVNNALRYSTDGPIIVRAGAKAHPDGVLLRVEVEDFGVGIAEENIDNLFKDFTQIANPLTAAAQGTGLGLAICKRIVLGMGGVISVDSRLNDGSTFWFEVPVQPVSNPDAQGSNGSKAAHGLPPEGIVGRRVLLAEDNLINQKLLLTYLDRMGLHVDLAENGRIALEKFAPGKYDLVLMDVAMPEMDGLEATRRIRDKWSDAQIPPMLALTAHVMDAVEEEAKLVGIDRILSKPIPYEDLKLAIEIEIAAASGKNAPTSAPVASVRPDAPEPTPETGTEARTFFDLMAPTAAESLLDIFGHDGLIDFAGKFITDSNSRIEQLLAAERSGDVKTVTDQAHSLKGAALALGFADLAEWARRIEHGETHLDKWTVAETAANFQARLDYLDKVLKN</sequence>
<dbReference type="InterPro" id="IPR008207">
    <property type="entry name" value="Sig_transdc_His_kin_Hpt_dom"/>
</dbReference>
<dbReference type="GO" id="GO:0005886">
    <property type="term" value="C:plasma membrane"/>
    <property type="evidence" value="ECO:0007669"/>
    <property type="project" value="UniProtKB-SubCell"/>
</dbReference>
<keyword evidence="5" id="KW-0808">Transferase</keyword>
<dbReference type="GO" id="GO:0005524">
    <property type="term" value="F:ATP binding"/>
    <property type="evidence" value="ECO:0007669"/>
    <property type="project" value="UniProtKB-KW"/>
</dbReference>
<dbReference type="InterPro" id="IPR036641">
    <property type="entry name" value="HPT_dom_sf"/>
</dbReference>
<evidence type="ECO:0000256" key="1">
    <source>
        <dbReference type="ARBA" id="ARBA00000085"/>
    </source>
</evidence>
<dbReference type="Gene3D" id="1.20.120.160">
    <property type="entry name" value="HPT domain"/>
    <property type="match status" value="1"/>
</dbReference>
<dbReference type="SMART" id="SM00387">
    <property type="entry name" value="HATPase_c"/>
    <property type="match status" value="1"/>
</dbReference>
<dbReference type="PROSITE" id="PS50109">
    <property type="entry name" value="HIS_KIN"/>
    <property type="match status" value="1"/>
</dbReference>
<gene>
    <name evidence="5" type="primary">arcB</name>
    <name evidence="5" type="ORF">PSAL_035240</name>
</gene>
<dbReference type="Pfam" id="PF02518">
    <property type="entry name" value="HATPase_c"/>
    <property type="match status" value="1"/>
</dbReference>